<keyword evidence="1" id="KW-0472">Membrane</keyword>
<evidence type="ECO:0000256" key="1">
    <source>
        <dbReference type="SAM" id="Phobius"/>
    </source>
</evidence>
<dbReference type="Pfam" id="PF20151">
    <property type="entry name" value="DUF6533"/>
    <property type="match status" value="1"/>
</dbReference>
<evidence type="ECO:0000313" key="3">
    <source>
        <dbReference type="EMBL" id="KAF9444609.1"/>
    </source>
</evidence>
<keyword evidence="4" id="KW-1185">Reference proteome</keyword>
<feature type="transmembrane region" description="Helical" evidence="1">
    <location>
        <begin position="56"/>
        <end position="75"/>
    </location>
</feature>
<reference evidence="3" key="1">
    <citation type="submission" date="2020-11" db="EMBL/GenBank/DDBJ databases">
        <authorList>
            <consortium name="DOE Joint Genome Institute"/>
            <person name="Ahrendt S."/>
            <person name="Riley R."/>
            <person name="Andreopoulos W."/>
            <person name="Labutti K."/>
            <person name="Pangilinan J."/>
            <person name="Ruiz-Duenas F.J."/>
            <person name="Barrasa J.M."/>
            <person name="Sanchez-Garcia M."/>
            <person name="Camarero S."/>
            <person name="Miyauchi S."/>
            <person name="Serrano A."/>
            <person name="Linde D."/>
            <person name="Babiker R."/>
            <person name="Drula E."/>
            <person name="Ayuso-Fernandez I."/>
            <person name="Pacheco R."/>
            <person name="Padilla G."/>
            <person name="Ferreira P."/>
            <person name="Barriuso J."/>
            <person name="Kellner H."/>
            <person name="Castanera R."/>
            <person name="Alfaro M."/>
            <person name="Ramirez L."/>
            <person name="Pisabarro A.G."/>
            <person name="Kuo A."/>
            <person name="Tritt A."/>
            <person name="Lipzen A."/>
            <person name="He G."/>
            <person name="Yan M."/>
            <person name="Ng V."/>
            <person name="Cullen D."/>
            <person name="Martin F."/>
            <person name="Rosso M.-N."/>
            <person name="Henrissat B."/>
            <person name="Hibbett D."/>
            <person name="Martinez A.T."/>
            <person name="Grigoriev I.V."/>
        </authorList>
    </citation>
    <scope>NUCLEOTIDE SEQUENCE</scope>
    <source>
        <strain evidence="3">MF-IS2</strain>
    </source>
</reference>
<feature type="transmembrane region" description="Helical" evidence="1">
    <location>
        <begin position="123"/>
        <end position="146"/>
    </location>
</feature>
<dbReference type="OrthoDB" id="3060195at2759"/>
<feature type="transmembrane region" description="Helical" evidence="1">
    <location>
        <begin position="95"/>
        <end position="116"/>
    </location>
</feature>
<organism evidence="3 4">
    <name type="scientific">Macrolepiota fuliginosa MF-IS2</name>
    <dbReference type="NCBI Taxonomy" id="1400762"/>
    <lineage>
        <taxon>Eukaryota</taxon>
        <taxon>Fungi</taxon>
        <taxon>Dikarya</taxon>
        <taxon>Basidiomycota</taxon>
        <taxon>Agaricomycotina</taxon>
        <taxon>Agaricomycetes</taxon>
        <taxon>Agaricomycetidae</taxon>
        <taxon>Agaricales</taxon>
        <taxon>Agaricineae</taxon>
        <taxon>Agaricaceae</taxon>
        <taxon>Macrolepiota</taxon>
    </lineage>
</organism>
<comment type="caution">
    <text evidence="3">The sequence shown here is derived from an EMBL/GenBank/DDBJ whole genome shotgun (WGS) entry which is preliminary data.</text>
</comment>
<keyword evidence="1" id="KW-0812">Transmembrane</keyword>
<dbReference type="Proteomes" id="UP000807342">
    <property type="component" value="Unassembled WGS sequence"/>
</dbReference>
<sequence length="302" mass="33538">MDSVSEIDTLFVALRQAQILQYVKAAMLTAFAFDYLSMLPREITSVWMTKWTGLSFFYMFCRYIVFVDLLLLMLMGRTGNQHVEACLPLVAIDTWIASLAVISAILCFCLRAYALLGTTKTAAAILGFLAASVILSALGIDILATFQIAQATHSSEIKQLDSPIILSLFPPCSLITADSAQVDVPMIGNVILLIVDVFLMALVLWAKTRRYRTSSSMLVNNIYQDSLYYFVLNLMASVVALILHYEMPGLLNQAGPMSFWATYVQHFVLSSPLATARAYPKGLLIRWGYIGRRIAAPDNFTI</sequence>
<evidence type="ECO:0000313" key="4">
    <source>
        <dbReference type="Proteomes" id="UP000807342"/>
    </source>
</evidence>
<keyword evidence="1" id="KW-1133">Transmembrane helix</keyword>
<proteinExistence type="predicted"/>
<gene>
    <name evidence="3" type="ORF">P691DRAFT_778134</name>
</gene>
<dbReference type="AlphaFoldDB" id="A0A9P6C0H6"/>
<protein>
    <recommendedName>
        <fullName evidence="2">DUF6533 domain-containing protein</fullName>
    </recommendedName>
</protein>
<feature type="domain" description="DUF6533" evidence="2">
    <location>
        <begin position="22"/>
        <end position="66"/>
    </location>
</feature>
<accession>A0A9P6C0H6</accession>
<evidence type="ECO:0000259" key="2">
    <source>
        <dbReference type="Pfam" id="PF20151"/>
    </source>
</evidence>
<feature type="transmembrane region" description="Helical" evidence="1">
    <location>
        <begin position="186"/>
        <end position="206"/>
    </location>
</feature>
<dbReference type="InterPro" id="IPR045340">
    <property type="entry name" value="DUF6533"/>
</dbReference>
<name>A0A9P6C0H6_9AGAR</name>
<dbReference type="EMBL" id="MU151361">
    <property type="protein sequence ID" value="KAF9444609.1"/>
    <property type="molecule type" value="Genomic_DNA"/>
</dbReference>
<feature type="transmembrane region" description="Helical" evidence="1">
    <location>
        <begin position="227"/>
        <end position="245"/>
    </location>
</feature>